<accession>A0ABR2KS78</accession>
<dbReference type="Proteomes" id="UP001470230">
    <property type="component" value="Unassembled WGS sequence"/>
</dbReference>
<name>A0ABR2KS78_9EUKA</name>
<dbReference type="PANTHER" id="PTHR35609:SF1">
    <property type="entry name" value="MACRO DOMAIN-CONTAINING PROTEIN"/>
    <property type="match status" value="1"/>
</dbReference>
<comment type="caution">
    <text evidence="1">The sequence shown here is derived from an EMBL/GenBank/DDBJ whole genome shotgun (WGS) entry which is preliminary data.</text>
</comment>
<proteinExistence type="predicted"/>
<organism evidence="1 2">
    <name type="scientific">Tritrichomonas musculus</name>
    <dbReference type="NCBI Taxonomy" id="1915356"/>
    <lineage>
        <taxon>Eukaryota</taxon>
        <taxon>Metamonada</taxon>
        <taxon>Parabasalia</taxon>
        <taxon>Tritrichomonadida</taxon>
        <taxon>Tritrichomonadidae</taxon>
        <taxon>Tritrichomonas</taxon>
    </lineage>
</organism>
<dbReference type="EMBL" id="JAPFFF010000003">
    <property type="protein sequence ID" value="KAK8893992.1"/>
    <property type="molecule type" value="Genomic_DNA"/>
</dbReference>
<keyword evidence="2" id="KW-1185">Reference proteome</keyword>
<protein>
    <submittedName>
        <fullName evidence="1">Uncharacterized protein</fullName>
    </submittedName>
</protein>
<sequence>MIKPFKSGEWFKQLFGFEESVSNVCKYLSINKNSRNSTELLSSKNQKSYLSGNLEINNISSLEKSTSHIISKSKSKTNRYGKLNIIHGLGFKSSPQSMHYVDVMNCCSYSSFTGATIQVASNFNCLEFESENQRKKDGVTIYALDYTQGPTAALSCAAAAVYRNYFYKNDEFNMHYNSNDNCINNSENSIFLNDEINLLSKTPLIVNHGKVMIKNIDEVKRLKSLNFDWKNLQNYFIANHTNCEVCLKRSDNYLKDDCFQINQNKKHLVNQVFASALNFSSCVWPCSFTFEIAKIILRAEYKATILAAIQNSLLYPNEYGSSQCFLTQIGGGVFSNPPQIIAPAIAENVELIAESGIDVNVVCFNSESFFANYPLLESAIKRTGGKVITTEKK</sequence>
<reference evidence="1 2" key="1">
    <citation type="submission" date="2024-04" db="EMBL/GenBank/DDBJ databases">
        <title>Tritrichomonas musculus Genome.</title>
        <authorList>
            <person name="Alves-Ferreira E."/>
            <person name="Grigg M."/>
            <person name="Lorenzi H."/>
            <person name="Galac M."/>
        </authorList>
    </citation>
    <scope>NUCLEOTIDE SEQUENCE [LARGE SCALE GENOMIC DNA]</scope>
    <source>
        <strain evidence="1 2">EAF2021</strain>
    </source>
</reference>
<dbReference type="PANTHER" id="PTHR35609">
    <property type="entry name" value="MACRO DOMAIN-CONTAINING PROTEIN"/>
    <property type="match status" value="1"/>
</dbReference>
<evidence type="ECO:0000313" key="2">
    <source>
        <dbReference type="Proteomes" id="UP001470230"/>
    </source>
</evidence>
<evidence type="ECO:0000313" key="1">
    <source>
        <dbReference type="EMBL" id="KAK8893992.1"/>
    </source>
</evidence>
<gene>
    <name evidence="1" type="ORF">M9Y10_022422</name>
</gene>